<feature type="coiled-coil region" evidence="1">
    <location>
        <begin position="60"/>
        <end position="98"/>
    </location>
</feature>
<dbReference type="KEGG" id="hch:HCH_05874"/>
<evidence type="ECO:0000313" key="4">
    <source>
        <dbReference type="Proteomes" id="UP000000238"/>
    </source>
</evidence>
<name>Q2SA00_HAHCH</name>
<dbReference type="InterPro" id="IPR050570">
    <property type="entry name" value="Cell_wall_metabolism_enzyme"/>
</dbReference>
<dbReference type="Gene3D" id="2.70.70.10">
    <property type="entry name" value="Glucose Permease (Domain IIA)"/>
    <property type="match status" value="1"/>
</dbReference>
<dbReference type="GO" id="GO:0004222">
    <property type="term" value="F:metalloendopeptidase activity"/>
    <property type="evidence" value="ECO:0007669"/>
    <property type="project" value="TreeGrafter"/>
</dbReference>
<dbReference type="EMBL" id="CP000155">
    <property type="protein sequence ID" value="ABC32524.1"/>
    <property type="molecule type" value="Genomic_DNA"/>
</dbReference>
<dbReference type="OrthoDB" id="9805070at2"/>
<organism evidence="3 4">
    <name type="scientific">Hahella chejuensis (strain KCTC 2396)</name>
    <dbReference type="NCBI Taxonomy" id="349521"/>
    <lineage>
        <taxon>Bacteria</taxon>
        <taxon>Pseudomonadati</taxon>
        <taxon>Pseudomonadota</taxon>
        <taxon>Gammaproteobacteria</taxon>
        <taxon>Oceanospirillales</taxon>
        <taxon>Hahellaceae</taxon>
        <taxon>Hahella</taxon>
    </lineage>
</organism>
<dbReference type="HOGENOM" id="CLU_029425_2_2_6"/>
<dbReference type="Pfam" id="PF01551">
    <property type="entry name" value="Peptidase_M23"/>
    <property type="match status" value="1"/>
</dbReference>
<keyword evidence="4" id="KW-1185">Reference proteome</keyword>
<keyword evidence="1" id="KW-0175">Coiled coil</keyword>
<protein>
    <submittedName>
        <fullName evidence="3">Membrane protein related to metalloendopeptidase</fullName>
    </submittedName>
</protein>
<accession>Q2SA00</accession>
<feature type="domain" description="M23ase beta-sheet core" evidence="2">
    <location>
        <begin position="209"/>
        <end position="302"/>
    </location>
</feature>
<dbReference type="CDD" id="cd12797">
    <property type="entry name" value="M23_peptidase"/>
    <property type="match status" value="1"/>
</dbReference>
<dbReference type="FunFam" id="2.70.70.10:FF:000006">
    <property type="entry name" value="M23 family peptidase"/>
    <property type="match status" value="1"/>
</dbReference>
<dbReference type="AlphaFoldDB" id="Q2SA00"/>
<dbReference type="PANTHER" id="PTHR21666">
    <property type="entry name" value="PEPTIDASE-RELATED"/>
    <property type="match status" value="1"/>
</dbReference>
<dbReference type="eggNOG" id="COG0739">
    <property type="taxonomic scope" value="Bacteria"/>
</dbReference>
<evidence type="ECO:0000313" key="3">
    <source>
        <dbReference type="EMBL" id="ABC32524.1"/>
    </source>
</evidence>
<sequence>MNIIFLRDGHGQSRARSMGARAVVLTVVLALSLVAALLAGAFWLGRQSAASDASITPELVKTWQENLKQQKEEIRTYKSLAQQNIDALTLRMGELQARLLRLDALGQRLTDVAGLDEGEFDFESSPALGGPEEPALEQSFSVPMLTQVLESIEQQAESREQQLRVMDELFVNQRFQREQFVAGRPIKKGWLSSHYGFRSDPFTGKRAWHSGVDFAGKEGSDIVAVAGGVVTHSEERFGYGNLVEVNHGGGLVTRYAHCAKLMVKTGDVVQKGQVLAKMGSTGRSTGPHVHFEVLQDGRSANPTKFIHRASR</sequence>
<dbReference type="InterPro" id="IPR011055">
    <property type="entry name" value="Dup_hybrid_motif"/>
</dbReference>
<reference evidence="3 4" key="1">
    <citation type="journal article" date="2005" name="Nucleic Acids Res.">
        <title>Genomic blueprint of Hahella chejuensis, a marine microbe producing an algicidal agent.</title>
        <authorList>
            <person name="Jeong H."/>
            <person name="Yim J.H."/>
            <person name="Lee C."/>
            <person name="Choi S.-H."/>
            <person name="Park Y.K."/>
            <person name="Yoon S.H."/>
            <person name="Hur C.-G."/>
            <person name="Kang H.-Y."/>
            <person name="Kim D."/>
            <person name="Lee H.H."/>
            <person name="Park K.H."/>
            <person name="Park S.-H."/>
            <person name="Park H.-S."/>
            <person name="Lee H.K."/>
            <person name="Oh T.K."/>
            <person name="Kim J.F."/>
        </authorList>
    </citation>
    <scope>NUCLEOTIDE SEQUENCE [LARGE SCALE GENOMIC DNA]</scope>
    <source>
        <strain evidence="3 4">KCTC 2396</strain>
    </source>
</reference>
<dbReference type="SUPFAM" id="SSF51261">
    <property type="entry name" value="Duplicated hybrid motif"/>
    <property type="match status" value="1"/>
</dbReference>
<dbReference type="RefSeq" id="WP_011399583.1">
    <property type="nucleotide sequence ID" value="NC_007645.1"/>
</dbReference>
<dbReference type="InterPro" id="IPR016047">
    <property type="entry name" value="M23ase_b-sheet_dom"/>
</dbReference>
<dbReference type="PANTHER" id="PTHR21666:SF291">
    <property type="entry name" value="STAGE II SPORULATION PROTEIN Q"/>
    <property type="match status" value="1"/>
</dbReference>
<evidence type="ECO:0000259" key="2">
    <source>
        <dbReference type="Pfam" id="PF01551"/>
    </source>
</evidence>
<dbReference type="STRING" id="349521.HCH_05874"/>
<dbReference type="Proteomes" id="UP000000238">
    <property type="component" value="Chromosome"/>
</dbReference>
<proteinExistence type="predicted"/>
<gene>
    <name evidence="3" type="ordered locus">HCH_05874</name>
</gene>
<evidence type="ECO:0000256" key="1">
    <source>
        <dbReference type="SAM" id="Coils"/>
    </source>
</evidence>